<name>A0ABR4BNR3_9LECA</name>
<organism evidence="2 3">
    <name type="scientific">Lepraria finkii</name>
    <dbReference type="NCBI Taxonomy" id="1340010"/>
    <lineage>
        <taxon>Eukaryota</taxon>
        <taxon>Fungi</taxon>
        <taxon>Dikarya</taxon>
        <taxon>Ascomycota</taxon>
        <taxon>Pezizomycotina</taxon>
        <taxon>Lecanoromycetes</taxon>
        <taxon>OSLEUM clade</taxon>
        <taxon>Lecanoromycetidae</taxon>
        <taxon>Lecanorales</taxon>
        <taxon>Lecanorineae</taxon>
        <taxon>Stereocaulaceae</taxon>
        <taxon>Lepraria</taxon>
    </lineage>
</organism>
<protein>
    <submittedName>
        <fullName evidence="2">Uncharacterized protein</fullName>
    </submittedName>
</protein>
<gene>
    <name evidence="2" type="ORF">ABVK25_000713</name>
</gene>
<dbReference type="EMBL" id="JBHFEH010000001">
    <property type="protein sequence ID" value="KAL2059420.1"/>
    <property type="molecule type" value="Genomic_DNA"/>
</dbReference>
<evidence type="ECO:0000313" key="3">
    <source>
        <dbReference type="Proteomes" id="UP001590951"/>
    </source>
</evidence>
<comment type="caution">
    <text evidence="2">The sequence shown here is derived from an EMBL/GenBank/DDBJ whole genome shotgun (WGS) entry which is preliminary data.</text>
</comment>
<feature type="compositionally biased region" description="Pro residues" evidence="1">
    <location>
        <begin position="85"/>
        <end position="95"/>
    </location>
</feature>
<sequence>MFLLQQKQELQTALSMVIKPGVTACVSSDTRVTFEVLPPAMGLTWAIALPRMVSQAAFGNSHHGCPQPEAPCNAYRAPPIAAEPTNPPPSYLTRN</sequence>
<dbReference type="Proteomes" id="UP001590951">
    <property type="component" value="Unassembled WGS sequence"/>
</dbReference>
<keyword evidence="3" id="KW-1185">Reference proteome</keyword>
<accession>A0ABR4BNR3</accession>
<feature type="region of interest" description="Disordered" evidence="1">
    <location>
        <begin position="76"/>
        <end position="95"/>
    </location>
</feature>
<evidence type="ECO:0000256" key="1">
    <source>
        <dbReference type="SAM" id="MobiDB-lite"/>
    </source>
</evidence>
<proteinExistence type="predicted"/>
<evidence type="ECO:0000313" key="2">
    <source>
        <dbReference type="EMBL" id="KAL2059420.1"/>
    </source>
</evidence>
<reference evidence="2 3" key="1">
    <citation type="submission" date="2024-09" db="EMBL/GenBank/DDBJ databases">
        <title>Rethinking Asexuality: The Enigmatic Case of Functional Sexual Genes in Lepraria (Stereocaulaceae).</title>
        <authorList>
            <person name="Doellman M."/>
            <person name="Sun Y."/>
            <person name="Barcenas-Pena A."/>
            <person name="Lumbsch H.T."/>
            <person name="Grewe F."/>
        </authorList>
    </citation>
    <scope>NUCLEOTIDE SEQUENCE [LARGE SCALE GENOMIC DNA]</scope>
    <source>
        <strain evidence="2 3">Grewe 0041</strain>
    </source>
</reference>